<evidence type="ECO:0000259" key="8">
    <source>
        <dbReference type="Pfam" id="PF02687"/>
    </source>
</evidence>
<evidence type="ECO:0000313" key="10">
    <source>
        <dbReference type="EMBL" id="SPF41759.1"/>
    </source>
</evidence>
<keyword evidence="3 7" id="KW-0812">Transmembrane</keyword>
<protein>
    <submittedName>
        <fullName evidence="10">Efflux ABC transporter, macrolide exporter (MacB) family, permease protein</fullName>
    </submittedName>
</protein>
<reference evidence="11" key="1">
    <citation type="submission" date="2018-02" db="EMBL/GenBank/DDBJ databases">
        <authorList>
            <person name="Hausmann B."/>
        </authorList>
    </citation>
    <scope>NUCLEOTIDE SEQUENCE [LARGE SCALE GENOMIC DNA]</scope>
    <source>
        <strain evidence="11">Peat soil MAG SbA1</strain>
    </source>
</reference>
<comment type="similarity">
    <text evidence="6">Belongs to the ABC-4 integral membrane protein family.</text>
</comment>
<evidence type="ECO:0000256" key="7">
    <source>
        <dbReference type="SAM" id="Phobius"/>
    </source>
</evidence>
<keyword evidence="5 7" id="KW-0472">Membrane</keyword>
<dbReference type="PANTHER" id="PTHR30572:SF4">
    <property type="entry name" value="ABC TRANSPORTER PERMEASE YTRF"/>
    <property type="match status" value="1"/>
</dbReference>
<evidence type="ECO:0000256" key="1">
    <source>
        <dbReference type="ARBA" id="ARBA00004651"/>
    </source>
</evidence>
<feature type="transmembrane region" description="Helical" evidence="7">
    <location>
        <begin position="21"/>
        <end position="43"/>
    </location>
</feature>
<dbReference type="InterPro" id="IPR017800">
    <property type="entry name" value="ADOP"/>
</dbReference>
<evidence type="ECO:0000313" key="11">
    <source>
        <dbReference type="Proteomes" id="UP000238701"/>
    </source>
</evidence>
<evidence type="ECO:0000256" key="2">
    <source>
        <dbReference type="ARBA" id="ARBA00022475"/>
    </source>
</evidence>
<dbReference type="Proteomes" id="UP000238701">
    <property type="component" value="Unassembled WGS sequence"/>
</dbReference>
<accession>A0A2U3KQB3</accession>
<proteinExistence type="inferred from homology"/>
<dbReference type="Pfam" id="PF12704">
    <property type="entry name" value="MacB_PCD"/>
    <property type="match status" value="2"/>
</dbReference>
<comment type="subcellular location">
    <subcellularLocation>
        <location evidence="1">Cell membrane</location>
        <topology evidence="1">Multi-pass membrane protein</topology>
    </subcellularLocation>
</comment>
<dbReference type="Pfam" id="PF02687">
    <property type="entry name" value="FtsX"/>
    <property type="match status" value="2"/>
</dbReference>
<feature type="domain" description="ABC3 transporter permease C-terminal" evidence="8">
    <location>
        <begin position="722"/>
        <end position="835"/>
    </location>
</feature>
<keyword evidence="4 7" id="KW-1133">Transmembrane helix</keyword>
<dbReference type="NCBIfam" id="TIGR03434">
    <property type="entry name" value="ADOP"/>
    <property type="match status" value="1"/>
</dbReference>
<evidence type="ECO:0000259" key="9">
    <source>
        <dbReference type="Pfam" id="PF12704"/>
    </source>
</evidence>
<dbReference type="InterPro" id="IPR050250">
    <property type="entry name" value="Macrolide_Exporter_MacB"/>
</dbReference>
<feature type="transmembrane region" description="Helical" evidence="7">
    <location>
        <begin position="805"/>
        <end position="827"/>
    </location>
</feature>
<feature type="transmembrane region" description="Helical" evidence="7">
    <location>
        <begin position="359"/>
        <end position="383"/>
    </location>
</feature>
<keyword evidence="2" id="KW-1003">Cell membrane</keyword>
<feature type="transmembrane region" description="Helical" evidence="7">
    <location>
        <begin position="449"/>
        <end position="475"/>
    </location>
</feature>
<feature type="transmembrane region" description="Helical" evidence="7">
    <location>
        <begin position="403"/>
        <end position="428"/>
    </location>
</feature>
<gene>
    <name evidence="10" type="ORF">SBA1_380013</name>
</gene>
<dbReference type="AlphaFoldDB" id="A0A2U3KQB3"/>
<feature type="domain" description="MacB-like periplasmic core" evidence="9">
    <location>
        <begin position="456"/>
        <end position="685"/>
    </location>
</feature>
<feature type="transmembrane region" description="Helical" evidence="7">
    <location>
        <begin position="772"/>
        <end position="793"/>
    </location>
</feature>
<sequence length="842" mass="90134">MNGLIQDVRYALRQLRKSPGFTTVAVITLALGIGANTAIFSLVNSIMLRMLPVKDPQSLVQLNWVSSGVAAFHGSYNFGGCLDWKAFDNTGCTFSYPIFERMKTQDDVFSGVFAFAPVGLTVNFGGHTSRVQALLVSGDFFSTLGSHPALGRVLLPTDDTDSAFPAVVVSYRFWQTVLGADSTVVGRPILVNKTAATIVGVASPGFVDLDPGATMDFWLPLSVQPVVAPYLPKRTTSHPWLGLIARLKTGVSISQAQAAASTIFAVETTTGPEPVFKPGIVPRIELPVAAHGLATLQQEFGRPLSILFSAVAVVLLLACANLAGLTLARSTARRNEVAMRAALGASRFRIIRQLLTENILLCIAGGSGGIILGYWGAEALVAFLSLNWYQPFRLDVHPDWRVFGFTLLASVLVGGLSGLAGASAGARLELVSALKEIDGKSGGGSRRAWLTPGNALVISQIALAMVVMAGAGLLVRTLANLKSVNAGFDPQNLVIFGVDTTFSSRTGENLKSLGLDLQEQLAAVPGVVSVSYSSFPPVSGSSMDNTLESIGQAKSLQENVSFLPVAPDFFGTMRIPLLGGRTLNTLDVRNQEPTNSYAVAVVNESFARHYFGKQDPVGQHFRLEGEKSETEIVGVVGDAKYDHLRYDVRPIVYVPIDYVAAMNFVGEFEVRTALDPKAMMPGIRAAVSRFDSNLLINDMKTETEQIDHNIYVERLFANLSSLFALLALMLACVGIYGLLSYQVTRRTHEIGVRLALGAERADVLRLVLRQGAVLAIVGALIGGAAALAVTRYLESFLFGVKSSDPFTMAAVAALLIAIALMASFIPARRAMRVDPMVALRYE</sequence>
<evidence type="ECO:0000256" key="4">
    <source>
        <dbReference type="ARBA" id="ARBA00022989"/>
    </source>
</evidence>
<dbReference type="GO" id="GO:0005886">
    <property type="term" value="C:plasma membrane"/>
    <property type="evidence" value="ECO:0007669"/>
    <property type="project" value="UniProtKB-SubCell"/>
</dbReference>
<organism evidence="10 11">
    <name type="scientific">Candidatus Sulfotelmatobacter kueseliae</name>
    <dbReference type="NCBI Taxonomy" id="2042962"/>
    <lineage>
        <taxon>Bacteria</taxon>
        <taxon>Pseudomonadati</taxon>
        <taxon>Acidobacteriota</taxon>
        <taxon>Terriglobia</taxon>
        <taxon>Terriglobales</taxon>
        <taxon>Candidatus Korobacteraceae</taxon>
        <taxon>Candidatus Sulfotelmatobacter</taxon>
    </lineage>
</organism>
<evidence type="ECO:0000256" key="5">
    <source>
        <dbReference type="ARBA" id="ARBA00023136"/>
    </source>
</evidence>
<dbReference type="InterPro" id="IPR025857">
    <property type="entry name" value="MacB_PCD"/>
</dbReference>
<feature type="domain" description="MacB-like periplasmic core" evidence="9">
    <location>
        <begin position="22"/>
        <end position="261"/>
    </location>
</feature>
<dbReference type="OrthoDB" id="101094at2"/>
<dbReference type="InterPro" id="IPR003838">
    <property type="entry name" value="ABC3_permease_C"/>
</dbReference>
<feature type="transmembrane region" description="Helical" evidence="7">
    <location>
        <begin position="306"/>
        <end position="328"/>
    </location>
</feature>
<dbReference type="EMBL" id="OMOD01000131">
    <property type="protein sequence ID" value="SPF41759.1"/>
    <property type="molecule type" value="Genomic_DNA"/>
</dbReference>
<evidence type="ECO:0000256" key="6">
    <source>
        <dbReference type="ARBA" id="ARBA00038076"/>
    </source>
</evidence>
<feature type="transmembrane region" description="Helical" evidence="7">
    <location>
        <begin position="715"/>
        <end position="739"/>
    </location>
</feature>
<feature type="domain" description="ABC3 transporter permease C-terminal" evidence="8">
    <location>
        <begin position="309"/>
        <end position="427"/>
    </location>
</feature>
<dbReference type="PANTHER" id="PTHR30572">
    <property type="entry name" value="MEMBRANE COMPONENT OF TRANSPORTER-RELATED"/>
    <property type="match status" value="1"/>
</dbReference>
<dbReference type="GO" id="GO:0022857">
    <property type="term" value="F:transmembrane transporter activity"/>
    <property type="evidence" value="ECO:0007669"/>
    <property type="project" value="TreeGrafter"/>
</dbReference>
<name>A0A2U3KQB3_9BACT</name>
<evidence type="ECO:0000256" key="3">
    <source>
        <dbReference type="ARBA" id="ARBA00022692"/>
    </source>
</evidence>